<comment type="similarity">
    <text evidence="2">Belongs to the UPF0719 family.</text>
</comment>
<dbReference type="EMBL" id="CP076448">
    <property type="protein sequence ID" value="QXM25882.1"/>
    <property type="molecule type" value="Genomic_DNA"/>
</dbReference>
<dbReference type="GO" id="GO:0005886">
    <property type="term" value="C:plasma membrane"/>
    <property type="evidence" value="ECO:0007669"/>
    <property type="project" value="UniProtKB-SubCell"/>
</dbReference>
<protein>
    <submittedName>
        <fullName evidence="8">DUF350 domain-containing protein</fullName>
    </submittedName>
</protein>
<dbReference type="Pfam" id="PF03994">
    <property type="entry name" value="DUF350"/>
    <property type="match status" value="1"/>
</dbReference>
<sequence>MDPVLQSLFSGLPNLVLQFAAAAAIYCAGIAAYKRLTPYHELDLIRSGNVATAIVLAGALIGLALPIGATLARSLSVLDILVWGAVASVLQAAAFGLASLLLRELPARVERGDIAAALVAAAVQLSVGIVNAGAMSG</sequence>
<reference evidence="8" key="1">
    <citation type="submission" date="2021-06" db="EMBL/GenBank/DDBJ databases">
        <title>Elioraea tepida, sp. nov., a moderately thermophilic aerobic anoxygenic phototrophic bacterium isolated from an alkaline siliceous hot spring mat community in Yellowstone National Park, WY, USA.</title>
        <authorList>
            <person name="Saini M.K."/>
            <person name="Yoshida S."/>
            <person name="Sebastian A."/>
            <person name="Hirose S."/>
            <person name="Hara E."/>
            <person name="Tamaki H."/>
            <person name="Soulier N.T."/>
            <person name="Albert I."/>
            <person name="Hanada S."/>
            <person name="Bryant D.A."/>
            <person name="Tank M."/>
        </authorList>
    </citation>
    <scope>NUCLEOTIDE SEQUENCE</scope>
    <source>
        <strain evidence="8">MS-P2</strain>
    </source>
</reference>
<evidence type="ECO:0000313" key="8">
    <source>
        <dbReference type="EMBL" id="QXM25882.1"/>
    </source>
</evidence>
<feature type="transmembrane region" description="Helical" evidence="7">
    <location>
        <begin position="114"/>
        <end position="134"/>
    </location>
</feature>
<keyword evidence="4 7" id="KW-0812">Transmembrane</keyword>
<evidence type="ECO:0000256" key="3">
    <source>
        <dbReference type="ARBA" id="ARBA00022475"/>
    </source>
</evidence>
<evidence type="ECO:0000256" key="2">
    <source>
        <dbReference type="ARBA" id="ARBA00005779"/>
    </source>
</evidence>
<dbReference type="InterPro" id="IPR007140">
    <property type="entry name" value="DUF350"/>
</dbReference>
<evidence type="ECO:0000256" key="6">
    <source>
        <dbReference type="ARBA" id="ARBA00023136"/>
    </source>
</evidence>
<gene>
    <name evidence="8" type="ORF">KO353_06705</name>
</gene>
<keyword evidence="9" id="KW-1185">Reference proteome</keyword>
<dbReference type="RefSeq" id="WP_218286933.1">
    <property type="nucleotide sequence ID" value="NZ_CP076448.1"/>
</dbReference>
<evidence type="ECO:0000256" key="1">
    <source>
        <dbReference type="ARBA" id="ARBA00004651"/>
    </source>
</evidence>
<feature type="transmembrane region" description="Helical" evidence="7">
    <location>
        <begin position="48"/>
        <end position="68"/>
    </location>
</feature>
<keyword evidence="5 7" id="KW-1133">Transmembrane helix</keyword>
<comment type="subcellular location">
    <subcellularLocation>
        <location evidence="1">Cell membrane</location>
        <topology evidence="1">Multi-pass membrane protein</topology>
    </subcellularLocation>
</comment>
<dbReference type="AlphaFoldDB" id="A0A975YKW5"/>
<evidence type="ECO:0000256" key="4">
    <source>
        <dbReference type="ARBA" id="ARBA00022692"/>
    </source>
</evidence>
<keyword evidence="3" id="KW-1003">Cell membrane</keyword>
<evidence type="ECO:0000256" key="5">
    <source>
        <dbReference type="ARBA" id="ARBA00022989"/>
    </source>
</evidence>
<feature type="transmembrane region" description="Helical" evidence="7">
    <location>
        <begin position="80"/>
        <end position="102"/>
    </location>
</feature>
<dbReference type="Proteomes" id="UP000694001">
    <property type="component" value="Chromosome"/>
</dbReference>
<proteinExistence type="inferred from homology"/>
<accession>A0A975YKW5</accession>
<feature type="transmembrane region" description="Helical" evidence="7">
    <location>
        <begin position="15"/>
        <end position="36"/>
    </location>
</feature>
<keyword evidence="6 7" id="KW-0472">Membrane</keyword>
<dbReference type="PANTHER" id="PTHR40043">
    <property type="entry name" value="UPF0719 INNER MEMBRANE PROTEIN YJFL"/>
    <property type="match status" value="1"/>
</dbReference>
<evidence type="ECO:0000256" key="7">
    <source>
        <dbReference type="SAM" id="Phobius"/>
    </source>
</evidence>
<organism evidence="8 9">
    <name type="scientific">Elioraea tepida</name>
    <dbReference type="NCBI Taxonomy" id="2843330"/>
    <lineage>
        <taxon>Bacteria</taxon>
        <taxon>Pseudomonadati</taxon>
        <taxon>Pseudomonadota</taxon>
        <taxon>Alphaproteobacteria</taxon>
        <taxon>Acetobacterales</taxon>
        <taxon>Elioraeaceae</taxon>
        <taxon>Elioraea</taxon>
    </lineage>
</organism>
<dbReference type="KEGG" id="elio:KO353_06705"/>
<dbReference type="PANTHER" id="PTHR40043:SF1">
    <property type="entry name" value="UPF0719 INNER MEMBRANE PROTEIN YJFL"/>
    <property type="match status" value="1"/>
</dbReference>
<name>A0A975YKW5_9PROT</name>
<evidence type="ECO:0000313" key="9">
    <source>
        <dbReference type="Proteomes" id="UP000694001"/>
    </source>
</evidence>